<dbReference type="AlphaFoldDB" id="A0AAD7BYW2"/>
<feature type="zinc finger region" description="C3H1-type" evidence="1">
    <location>
        <begin position="183"/>
        <end position="209"/>
    </location>
</feature>
<gene>
    <name evidence="4" type="ORF">FB45DRAFT_675999</name>
</gene>
<feature type="domain" description="C3H1-type" evidence="3">
    <location>
        <begin position="183"/>
        <end position="209"/>
    </location>
</feature>
<name>A0AAD7BYW2_9AGAR</name>
<evidence type="ECO:0000256" key="1">
    <source>
        <dbReference type="PROSITE-ProRule" id="PRU00723"/>
    </source>
</evidence>
<dbReference type="Proteomes" id="UP001221142">
    <property type="component" value="Unassembled WGS sequence"/>
</dbReference>
<evidence type="ECO:0000313" key="5">
    <source>
        <dbReference type="Proteomes" id="UP001221142"/>
    </source>
</evidence>
<keyword evidence="1" id="KW-0862">Zinc</keyword>
<reference evidence="4" key="1">
    <citation type="submission" date="2023-03" db="EMBL/GenBank/DDBJ databases">
        <title>Massive genome expansion in bonnet fungi (Mycena s.s.) driven by repeated elements and novel gene families across ecological guilds.</title>
        <authorList>
            <consortium name="Lawrence Berkeley National Laboratory"/>
            <person name="Harder C.B."/>
            <person name="Miyauchi S."/>
            <person name="Viragh M."/>
            <person name="Kuo A."/>
            <person name="Thoen E."/>
            <person name="Andreopoulos B."/>
            <person name="Lu D."/>
            <person name="Skrede I."/>
            <person name="Drula E."/>
            <person name="Henrissat B."/>
            <person name="Morin E."/>
            <person name="Kohler A."/>
            <person name="Barry K."/>
            <person name="LaButti K."/>
            <person name="Morin E."/>
            <person name="Salamov A."/>
            <person name="Lipzen A."/>
            <person name="Mereny Z."/>
            <person name="Hegedus B."/>
            <person name="Baldrian P."/>
            <person name="Stursova M."/>
            <person name="Weitz H."/>
            <person name="Taylor A."/>
            <person name="Grigoriev I.V."/>
            <person name="Nagy L.G."/>
            <person name="Martin F."/>
            <person name="Kauserud H."/>
        </authorList>
    </citation>
    <scope>NUCLEOTIDE SEQUENCE</scope>
    <source>
        <strain evidence="4">9284</strain>
    </source>
</reference>
<keyword evidence="1" id="KW-0863">Zinc-finger</keyword>
<feature type="non-terminal residue" evidence="4">
    <location>
        <position position="221"/>
    </location>
</feature>
<feature type="region of interest" description="Disordered" evidence="2">
    <location>
        <begin position="162"/>
        <end position="183"/>
    </location>
</feature>
<keyword evidence="1" id="KW-0479">Metal-binding</keyword>
<proteinExistence type="predicted"/>
<dbReference type="GO" id="GO:0008270">
    <property type="term" value="F:zinc ion binding"/>
    <property type="evidence" value="ECO:0007669"/>
    <property type="project" value="UniProtKB-KW"/>
</dbReference>
<dbReference type="PROSITE" id="PS50103">
    <property type="entry name" value="ZF_C3H1"/>
    <property type="match status" value="1"/>
</dbReference>
<comment type="caution">
    <text evidence="4">The sequence shown here is derived from an EMBL/GenBank/DDBJ whole genome shotgun (WGS) entry which is preliminary data.</text>
</comment>
<accession>A0AAD7BYW2</accession>
<protein>
    <recommendedName>
        <fullName evidence="3">C3H1-type domain-containing protein</fullName>
    </recommendedName>
</protein>
<dbReference type="EMBL" id="JARKIF010000007">
    <property type="protein sequence ID" value="KAJ7634577.1"/>
    <property type="molecule type" value="Genomic_DNA"/>
</dbReference>
<feature type="compositionally biased region" description="Polar residues" evidence="2">
    <location>
        <begin position="166"/>
        <end position="180"/>
    </location>
</feature>
<dbReference type="InterPro" id="IPR000571">
    <property type="entry name" value="Znf_CCCH"/>
</dbReference>
<feature type="non-terminal residue" evidence="4">
    <location>
        <position position="1"/>
    </location>
</feature>
<evidence type="ECO:0000259" key="3">
    <source>
        <dbReference type="PROSITE" id="PS50103"/>
    </source>
</evidence>
<keyword evidence="5" id="KW-1185">Reference proteome</keyword>
<organism evidence="4 5">
    <name type="scientific">Roridomyces roridus</name>
    <dbReference type="NCBI Taxonomy" id="1738132"/>
    <lineage>
        <taxon>Eukaryota</taxon>
        <taxon>Fungi</taxon>
        <taxon>Dikarya</taxon>
        <taxon>Basidiomycota</taxon>
        <taxon>Agaricomycotina</taxon>
        <taxon>Agaricomycetes</taxon>
        <taxon>Agaricomycetidae</taxon>
        <taxon>Agaricales</taxon>
        <taxon>Marasmiineae</taxon>
        <taxon>Mycenaceae</taxon>
        <taxon>Roridomyces</taxon>
    </lineage>
</organism>
<evidence type="ECO:0000313" key="4">
    <source>
        <dbReference type="EMBL" id="KAJ7634577.1"/>
    </source>
</evidence>
<evidence type="ECO:0000256" key="2">
    <source>
        <dbReference type="SAM" id="MobiDB-lite"/>
    </source>
</evidence>
<sequence>YSLDVKESIRLASVDLRKPAFPDSLWRDVLLDRFVDLDAVIAGQFAVEPDEAQHVVIGEHQLEIKKPKVVSRITNHGDWIIAWRLYERAVNFAFRGRNLELETYANHMHDLFASWHHSFHYRVLNYDRAARNVIGQNHGILFSDIYRLRACENAHLSAGGTHVVPATSTPPNGSNSGSKGKQNKRTEVCRNYNFSSCDREVCRFQHVCHRCKSKTHTVKQC</sequence>